<gene>
    <name evidence="2" type="ORF">CNMCM5623_003861</name>
</gene>
<evidence type="ECO:0000313" key="2">
    <source>
        <dbReference type="EMBL" id="KAF7158697.1"/>
    </source>
</evidence>
<reference evidence="2" key="1">
    <citation type="submission" date="2020-06" db="EMBL/GenBank/DDBJ databases">
        <title>Draft genome sequences of strains closely related to Aspergillus parafelis and Aspergillus hiratsukae.</title>
        <authorList>
            <person name="Dos Santos R.A.C."/>
            <person name="Rivero-Menendez O."/>
            <person name="Steenwyk J.L."/>
            <person name="Mead M.E."/>
            <person name="Goldman G.H."/>
            <person name="Alastruey-Izquierdo A."/>
            <person name="Rokas A."/>
        </authorList>
    </citation>
    <scope>NUCLEOTIDE SEQUENCE</scope>
    <source>
        <strain evidence="2">CNM-CM5623</strain>
    </source>
</reference>
<name>A0A8H6ULE9_9EURO</name>
<evidence type="ECO:0000313" key="3">
    <source>
        <dbReference type="Proteomes" id="UP000654922"/>
    </source>
</evidence>
<accession>A0A8H6ULE9</accession>
<dbReference type="EMBL" id="JACBAE010001384">
    <property type="protein sequence ID" value="KAF7158697.1"/>
    <property type="molecule type" value="Genomic_DNA"/>
</dbReference>
<sequence length="563" mass="63861">MQPMRSRSEPDNDKDNEGEVLDDFLGATVISPSSWWRKRSTWHIGREDRLKMPRSLEMLLDDYNLALGVESPNAKLIRPRLDAILIQIVSGVKEARQRSENTSLRVGSQSSRFGMSAILDTVSWGSRHRLCIAHDFEGCSFIVGCTVDYALWYGSRQDLETNFIVVRSDVLMEDECWMPLAAMSIIHYARKKAGRNAEIYGICTDSYKWTFLHLNSKSQYSSLHLDWTQGQQEEIVSQIGKIVKQAIEIAISEAQMNRRKMTVSQMTGYILSPIILETQIRKSSASSSPMQSKADNDEERGVSRTVAQQGKKPVTSERQDLPHICIADIKPQDVRGFLRLQPDCNFNSCWQLTAQDKLQAPEYLGSILSGYWRAAGGGSENKALMRSRLETILVVVLASKKRESASAYGSLHLQFEKNLSLPWSHKNRAYVLEGTTDYSIWYGEQKKETNLLFFCASRRGNIGRYQALCSMAMLHHARKRARRNDTIIYGIVTDTDEWRFLCIDKESQYSGCIMSWDKGQQVDIISTIYKILTHAAALAQALEAPSLTEYRSVEDASGLEWSD</sequence>
<comment type="caution">
    <text evidence="2">The sequence shown here is derived from an EMBL/GenBank/DDBJ whole genome shotgun (WGS) entry which is preliminary data.</text>
</comment>
<proteinExistence type="predicted"/>
<evidence type="ECO:0000256" key="1">
    <source>
        <dbReference type="SAM" id="MobiDB-lite"/>
    </source>
</evidence>
<protein>
    <submittedName>
        <fullName evidence="2">Uncharacterized protein</fullName>
    </submittedName>
</protein>
<dbReference type="AlphaFoldDB" id="A0A8H6ULE9"/>
<organism evidence="2 3">
    <name type="scientific">Aspergillus felis</name>
    <dbReference type="NCBI Taxonomy" id="1287682"/>
    <lineage>
        <taxon>Eukaryota</taxon>
        <taxon>Fungi</taxon>
        <taxon>Dikarya</taxon>
        <taxon>Ascomycota</taxon>
        <taxon>Pezizomycotina</taxon>
        <taxon>Eurotiomycetes</taxon>
        <taxon>Eurotiomycetidae</taxon>
        <taxon>Eurotiales</taxon>
        <taxon>Aspergillaceae</taxon>
        <taxon>Aspergillus</taxon>
        <taxon>Aspergillus subgen. Fumigati</taxon>
    </lineage>
</organism>
<dbReference type="Proteomes" id="UP000654922">
    <property type="component" value="Unassembled WGS sequence"/>
</dbReference>
<feature type="region of interest" description="Disordered" evidence="1">
    <location>
        <begin position="283"/>
        <end position="317"/>
    </location>
</feature>
<dbReference type="OrthoDB" id="2103397at2759"/>